<organism evidence="4 5">
    <name type="scientific">Glonium stellatum</name>
    <dbReference type="NCBI Taxonomy" id="574774"/>
    <lineage>
        <taxon>Eukaryota</taxon>
        <taxon>Fungi</taxon>
        <taxon>Dikarya</taxon>
        <taxon>Ascomycota</taxon>
        <taxon>Pezizomycotina</taxon>
        <taxon>Dothideomycetes</taxon>
        <taxon>Pleosporomycetidae</taxon>
        <taxon>Gloniales</taxon>
        <taxon>Gloniaceae</taxon>
        <taxon>Glonium</taxon>
    </lineage>
</organism>
<dbReference type="InterPro" id="IPR036291">
    <property type="entry name" value="NAD(P)-bd_dom_sf"/>
</dbReference>
<evidence type="ECO:0000259" key="2">
    <source>
        <dbReference type="Pfam" id="PF01408"/>
    </source>
</evidence>
<evidence type="ECO:0000313" key="5">
    <source>
        <dbReference type="Proteomes" id="UP000250140"/>
    </source>
</evidence>
<feature type="domain" description="Gfo/Idh/MocA-like oxidoreductase N-terminal" evidence="2">
    <location>
        <begin position="7"/>
        <end position="126"/>
    </location>
</feature>
<dbReference type="Proteomes" id="UP000250140">
    <property type="component" value="Unassembled WGS sequence"/>
</dbReference>
<dbReference type="OrthoDB" id="446809at2759"/>
<dbReference type="FunFam" id="3.30.360.10:FF:000017">
    <property type="entry name" value="Oxidoreductase family NAD-binding Rossmann fold"/>
    <property type="match status" value="1"/>
</dbReference>
<protein>
    <submittedName>
        <fullName evidence="4">NAD(P)-binding protein</fullName>
    </submittedName>
</protein>
<keyword evidence="5" id="KW-1185">Reference proteome</keyword>
<sequence length="355" mass="39369">MAPQKLKVAAAGLGRMGKRHALNFLNRTPRAELVAAFSPDPTELAWAKQHLEPYGVTLYDSYEKMIQQPGLQAVVIGTATSVHAEEAIQAMEKNLHVLCEKPLSTNIEVCKSVVEAAKKRPHLKVMCGFSRRFDDSYRDAYNKVEQGLIGRPSILRSQTCDKHDPSGFFVAYAAWSGGVFVDMAVHDIDLTLWFFGDDIIPKSISAHGITAVQPDLRKYNDYDNAVGIVEFHNGKIAYYYCSRMMAHGQEDTTEIIGTEGKLSVNANPQQNFVNYYHAGGITREVPAHYYGRFEMAFVKEANEFTAACLDNGPLPIKLTNAVKAVEIGAALQEALVSGKQIHYDDVGRRIEKAQL</sequence>
<dbReference type="Pfam" id="PF01408">
    <property type="entry name" value="GFO_IDH_MocA"/>
    <property type="match status" value="1"/>
</dbReference>
<name>A0A8E2FBM7_9PEZI</name>
<accession>A0A8E2FBM7</accession>
<dbReference type="GO" id="GO:0000166">
    <property type="term" value="F:nucleotide binding"/>
    <property type="evidence" value="ECO:0007669"/>
    <property type="project" value="InterPro"/>
</dbReference>
<proteinExistence type="inferred from homology"/>
<dbReference type="Pfam" id="PF22725">
    <property type="entry name" value="GFO_IDH_MocA_C3"/>
    <property type="match status" value="1"/>
</dbReference>
<feature type="domain" description="GFO/IDH/MocA-like oxidoreductase" evidence="3">
    <location>
        <begin position="137"/>
        <end position="262"/>
    </location>
</feature>
<dbReference type="SUPFAM" id="SSF51735">
    <property type="entry name" value="NAD(P)-binding Rossmann-fold domains"/>
    <property type="match status" value="1"/>
</dbReference>
<dbReference type="Gene3D" id="3.40.50.720">
    <property type="entry name" value="NAD(P)-binding Rossmann-like Domain"/>
    <property type="match status" value="1"/>
</dbReference>
<dbReference type="Gene3D" id="3.30.360.10">
    <property type="entry name" value="Dihydrodipicolinate Reductase, domain 2"/>
    <property type="match status" value="1"/>
</dbReference>
<dbReference type="InterPro" id="IPR055170">
    <property type="entry name" value="GFO_IDH_MocA-like_dom"/>
</dbReference>
<gene>
    <name evidence="4" type="ORF">AOQ84DRAFT_414791</name>
</gene>
<dbReference type="EMBL" id="KV748712">
    <property type="protein sequence ID" value="OCL13498.1"/>
    <property type="molecule type" value="Genomic_DNA"/>
</dbReference>
<dbReference type="AlphaFoldDB" id="A0A8E2FBM7"/>
<reference evidence="4 5" key="1">
    <citation type="journal article" date="2016" name="Nat. Commun.">
        <title>Ectomycorrhizal ecology is imprinted in the genome of the dominant symbiotic fungus Cenococcum geophilum.</title>
        <authorList>
            <consortium name="DOE Joint Genome Institute"/>
            <person name="Peter M."/>
            <person name="Kohler A."/>
            <person name="Ohm R.A."/>
            <person name="Kuo A."/>
            <person name="Krutzmann J."/>
            <person name="Morin E."/>
            <person name="Arend M."/>
            <person name="Barry K.W."/>
            <person name="Binder M."/>
            <person name="Choi C."/>
            <person name="Clum A."/>
            <person name="Copeland A."/>
            <person name="Grisel N."/>
            <person name="Haridas S."/>
            <person name="Kipfer T."/>
            <person name="LaButti K."/>
            <person name="Lindquist E."/>
            <person name="Lipzen A."/>
            <person name="Maire R."/>
            <person name="Meier B."/>
            <person name="Mihaltcheva S."/>
            <person name="Molinier V."/>
            <person name="Murat C."/>
            <person name="Poggeler S."/>
            <person name="Quandt C.A."/>
            <person name="Sperisen C."/>
            <person name="Tritt A."/>
            <person name="Tisserant E."/>
            <person name="Crous P.W."/>
            <person name="Henrissat B."/>
            <person name="Nehls U."/>
            <person name="Egli S."/>
            <person name="Spatafora J.W."/>
            <person name="Grigoriev I.V."/>
            <person name="Martin F.M."/>
        </authorList>
    </citation>
    <scope>NUCLEOTIDE SEQUENCE [LARGE SCALE GENOMIC DNA]</scope>
    <source>
        <strain evidence="4 5">CBS 207.34</strain>
    </source>
</reference>
<dbReference type="SUPFAM" id="SSF55347">
    <property type="entry name" value="Glyceraldehyde-3-phosphate dehydrogenase-like, C-terminal domain"/>
    <property type="match status" value="1"/>
</dbReference>
<evidence type="ECO:0000259" key="3">
    <source>
        <dbReference type="Pfam" id="PF22725"/>
    </source>
</evidence>
<dbReference type="GO" id="GO:0006740">
    <property type="term" value="P:NADPH regeneration"/>
    <property type="evidence" value="ECO:0007669"/>
    <property type="project" value="TreeGrafter"/>
</dbReference>
<comment type="similarity">
    <text evidence="1">Belongs to the Gfo/Idh/MocA family.</text>
</comment>
<evidence type="ECO:0000256" key="1">
    <source>
        <dbReference type="ARBA" id="ARBA00010928"/>
    </source>
</evidence>
<dbReference type="GO" id="GO:0005737">
    <property type="term" value="C:cytoplasm"/>
    <property type="evidence" value="ECO:0007669"/>
    <property type="project" value="TreeGrafter"/>
</dbReference>
<dbReference type="PANTHER" id="PTHR42840:SF11">
    <property type="entry name" value="BINDING ROSSMANN FOLD OXIDOREDUCTASE, PUTATIVE (AFU_ORTHOLOGUE AFUA_6G09900)-RELATED"/>
    <property type="match status" value="1"/>
</dbReference>
<dbReference type="InterPro" id="IPR000683">
    <property type="entry name" value="Gfo/Idh/MocA-like_OxRdtase_N"/>
</dbReference>
<dbReference type="GO" id="GO:0016491">
    <property type="term" value="F:oxidoreductase activity"/>
    <property type="evidence" value="ECO:0007669"/>
    <property type="project" value="TreeGrafter"/>
</dbReference>
<evidence type="ECO:0000313" key="4">
    <source>
        <dbReference type="EMBL" id="OCL13498.1"/>
    </source>
</evidence>
<dbReference type="PANTHER" id="PTHR42840">
    <property type="entry name" value="NAD(P)-BINDING ROSSMANN-FOLD SUPERFAMILY PROTEIN-RELATED"/>
    <property type="match status" value="1"/>
</dbReference>
<dbReference type="FunFam" id="3.40.50.720:FF:000132">
    <property type="entry name" value="NAD-binding Rossmann fold oxidoreductase"/>
    <property type="match status" value="1"/>
</dbReference>